<gene>
    <name evidence="1" type="ORF">HOV93_18180</name>
</gene>
<sequence>MFAGGTRQFYFSYELDASPQAKGKTAQESQKRSGAMGGLIAKGNACLRERWAGKLIGREGLAAGLGTHGSPDSVRALTAVGLGQG</sequence>
<dbReference type="Proteomes" id="UP000551616">
    <property type="component" value="Unassembled WGS sequence"/>
</dbReference>
<accession>A0A7V9A6U0</accession>
<keyword evidence="2" id="KW-1185">Reference proteome</keyword>
<evidence type="ECO:0000313" key="1">
    <source>
        <dbReference type="EMBL" id="MBA2114652.1"/>
    </source>
</evidence>
<evidence type="ECO:0000313" key="2">
    <source>
        <dbReference type="Proteomes" id="UP000551616"/>
    </source>
</evidence>
<name>A0A7V9A6U0_9BACT</name>
<comment type="caution">
    <text evidence="1">The sequence shown here is derived from an EMBL/GenBank/DDBJ whole genome shotgun (WGS) entry which is preliminary data.</text>
</comment>
<reference evidence="1 2" key="1">
    <citation type="submission" date="2020-05" db="EMBL/GenBank/DDBJ databases">
        <title>Bremerella alba sp. nov., a novel planctomycete isolated from the surface of the macroalga Fucus spiralis.</title>
        <authorList>
            <person name="Godinho O."/>
            <person name="Botelho R."/>
            <person name="Albuquerque L."/>
            <person name="Wiegand S."/>
            <person name="Da Costa M.S."/>
            <person name="Lobo-Da-Cunha A."/>
            <person name="Jogler C."/>
            <person name="Lage O.M."/>
        </authorList>
    </citation>
    <scope>NUCLEOTIDE SEQUENCE [LARGE SCALE GENOMIC DNA]</scope>
    <source>
        <strain evidence="1 2">FF15</strain>
    </source>
</reference>
<organism evidence="1 2">
    <name type="scientific">Bremerella alba</name>
    <dbReference type="NCBI Taxonomy" id="980252"/>
    <lineage>
        <taxon>Bacteria</taxon>
        <taxon>Pseudomonadati</taxon>
        <taxon>Planctomycetota</taxon>
        <taxon>Planctomycetia</taxon>
        <taxon>Pirellulales</taxon>
        <taxon>Pirellulaceae</taxon>
        <taxon>Bremerella</taxon>
    </lineage>
</organism>
<proteinExistence type="predicted"/>
<protein>
    <submittedName>
        <fullName evidence="1">Uncharacterized protein</fullName>
    </submittedName>
</protein>
<dbReference type="AlphaFoldDB" id="A0A7V9A6U0"/>
<dbReference type="EMBL" id="JABRWO010000004">
    <property type="protein sequence ID" value="MBA2114652.1"/>
    <property type="molecule type" value="Genomic_DNA"/>
</dbReference>